<feature type="signal peptide" evidence="1">
    <location>
        <begin position="1"/>
        <end position="23"/>
    </location>
</feature>
<evidence type="ECO:0000313" key="2">
    <source>
        <dbReference type="EMBL" id="KAB0671703.1"/>
    </source>
</evidence>
<evidence type="ECO:0000313" key="3">
    <source>
        <dbReference type="Proteomes" id="UP000798046"/>
    </source>
</evidence>
<protein>
    <recommendedName>
        <fullName evidence="4">Porin</fullName>
    </recommendedName>
</protein>
<reference evidence="2 3" key="1">
    <citation type="journal article" date="2020" name="Microorganisms">
        <title>Description of Three Novel Members in the Family Geobacteraceae, Oryzomonas japonicum gen. nov., sp. nov., Oryzomonas sagensis sp. nov., and Oryzomonas ruber sp. nov.</title>
        <authorList>
            <person name="Xu Z."/>
            <person name="Masuda Y."/>
            <person name="Hayakawa C."/>
            <person name="Ushijima N."/>
            <person name="Kawano K."/>
            <person name="Shiratori Y."/>
            <person name="Senoo K."/>
            <person name="Itoh H."/>
        </authorList>
    </citation>
    <scope>NUCLEOTIDE SEQUENCE [LARGE SCALE GENOMIC DNA]</scope>
    <source>
        <strain evidence="2 3">Red100</strain>
    </source>
</reference>
<keyword evidence="3" id="KW-1185">Reference proteome</keyword>
<dbReference type="EMBL" id="VZRA01000001">
    <property type="protein sequence ID" value="KAB0671703.1"/>
    <property type="molecule type" value="Genomic_DNA"/>
</dbReference>
<evidence type="ECO:0000256" key="1">
    <source>
        <dbReference type="SAM" id="SignalP"/>
    </source>
</evidence>
<gene>
    <name evidence="2" type="ORF">F6V30_03755</name>
</gene>
<dbReference type="RefSeq" id="WP_151155147.1">
    <property type="nucleotide sequence ID" value="NZ_VZRA01000001.1"/>
</dbReference>
<organism evidence="2 3">
    <name type="scientific">Oryzomonas sagensis</name>
    <dbReference type="NCBI Taxonomy" id="2603857"/>
    <lineage>
        <taxon>Bacteria</taxon>
        <taxon>Pseudomonadati</taxon>
        <taxon>Thermodesulfobacteriota</taxon>
        <taxon>Desulfuromonadia</taxon>
        <taxon>Geobacterales</taxon>
        <taxon>Geobacteraceae</taxon>
        <taxon>Oryzomonas</taxon>
    </lineage>
</organism>
<proteinExistence type="predicted"/>
<keyword evidence="1" id="KW-0732">Signal</keyword>
<dbReference type="Proteomes" id="UP000798046">
    <property type="component" value="Unassembled WGS sequence"/>
</dbReference>
<evidence type="ECO:0008006" key="4">
    <source>
        <dbReference type="Google" id="ProtNLM"/>
    </source>
</evidence>
<feature type="chain" id="PRO_5046581618" description="Porin" evidence="1">
    <location>
        <begin position="24"/>
        <end position="438"/>
    </location>
</feature>
<name>A0ABQ6TRN2_9BACT</name>
<comment type="caution">
    <text evidence="2">The sequence shown here is derived from an EMBL/GenBank/DDBJ whole genome shotgun (WGS) entry which is preliminary data.</text>
</comment>
<accession>A0ABQ6TRN2</accession>
<dbReference type="SUPFAM" id="SSF56935">
    <property type="entry name" value="Porins"/>
    <property type="match status" value="1"/>
</dbReference>
<sequence>MKRALCRLLSAVSLLPLPAAASAAETAVDATTIFRFEQRDISGASKQDLMPATQFLGLDVEKLADGNLSLHFSGWGRADLADKSYNNDRVDGSFTYGYLQYRFKEANANVRLGRLFVHEGIVNEQVDGISARTDLPLGFGLSAFGGATVHTKHLYGEKSDGKGDSIIGGRGSYRYRGLLELGASVVYEDNAPRLVNYATTTHRLVGGDIWLSPVRMVEIMGHSSYNTETRTLAEHSYLINLTPVRSLVATAEFNEQRDRSYLSAWAMFSGAALNPSDKSRSLGGSVSYDVAKNAGLSADYKHYTREVGNADRYGVTGRLSFLNNAVRTGLGYHYLRAGSGFAIGTNPSASYHELHAFALYDSAGIFAALDGIDYIFKDKVYNEKSAWEGTASLGYHITPALALSGDVSYGRNPQFTEETKGLVRLTYTTTFDRKGGKK</sequence>